<keyword evidence="2 9" id="KW-0813">Transport</keyword>
<keyword evidence="3 9" id="KW-1003">Cell membrane</keyword>
<dbReference type="EMBL" id="LBVL01000006">
    <property type="protein sequence ID" value="KKQ85440.1"/>
    <property type="molecule type" value="Genomic_DNA"/>
</dbReference>
<comment type="function">
    <text evidence="9">Part of the Sec protein translocase complex. Interacts with the SecYEG preprotein conducting channel. SecDF uses the proton motive force (PMF) to complete protein translocation after the ATP-dependent function of SecA.</text>
</comment>
<evidence type="ECO:0000256" key="7">
    <source>
        <dbReference type="ARBA" id="ARBA00023010"/>
    </source>
</evidence>
<feature type="transmembrane region" description="Helical" evidence="9">
    <location>
        <begin position="125"/>
        <end position="142"/>
    </location>
</feature>
<sequence>MDWMRYRKIYFILSGVLITIGLFSLGKWGMNLGLDFKGGTIAEYQFEKEISQDSIEQKFKESGLEIFSIETTGANKYLIRMSPLDKEQKEKANKILNELTEGSSVNELRFEIVGPSIGPELIKKTIYAALIASIAILLWVAYQFKSFSFGISAILAMFHDTFILIGSFALMGHYFKAEIDFLFVTALLTTLSFSVHDTIVVYDRIRESQKKYSESIYNLANKAITETMVRSLNNSFTIIFMLVALILLGGTTIKWFAIALFIGTVAGTYSSPFVAVPLLVTWDDIVKKLKFKK</sequence>
<feature type="transmembrane region" description="Helical" evidence="9">
    <location>
        <begin position="154"/>
        <end position="175"/>
    </location>
</feature>
<evidence type="ECO:0000313" key="12">
    <source>
        <dbReference type="Proteomes" id="UP000034081"/>
    </source>
</evidence>
<dbReference type="PATRIC" id="fig|1618570.3.peg.677"/>
<keyword evidence="7 9" id="KW-0811">Translocation</keyword>
<comment type="subcellular location">
    <subcellularLocation>
        <location evidence="1 9">Cell membrane</location>
        <topology evidence="1 9">Multi-pass membrane protein</topology>
    </subcellularLocation>
</comment>
<keyword evidence="8 9" id="KW-0472">Membrane</keyword>
<keyword evidence="4 9" id="KW-0812">Transmembrane</keyword>
<dbReference type="GO" id="GO:0005886">
    <property type="term" value="C:plasma membrane"/>
    <property type="evidence" value="ECO:0007669"/>
    <property type="project" value="UniProtKB-SubCell"/>
</dbReference>
<dbReference type="Pfam" id="PF07549">
    <property type="entry name" value="Sec_GG"/>
    <property type="match status" value="1"/>
</dbReference>
<evidence type="ECO:0000256" key="3">
    <source>
        <dbReference type="ARBA" id="ARBA00022475"/>
    </source>
</evidence>
<comment type="caution">
    <text evidence="11">The sequence shown here is derived from an EMBL/GenBank/DDBJ whole genome shotgun (WGS) entry which is preliminary data.</text>
</comment>
<evidence type="ECO:0000256" key="1">
    <source>
        <dbReference type="ARBA" id="ARBA00004651"/>
    </source>
</evidence>
<comment type="similarity">
    <text evidence="9">Belongs to the SecD/SecF family. SecF subfamily.</text>
</comment>
<dbReference type="GO" id="GO:0043952">
    <property type="term" value="P:protein transport by the Sec complex"/>
    <property type="evidence" value="ECO:0007669"/>
    <property type="project" value="UniProtKB-UniRule"/>
</dbReference>
<evidence type="ECO:0000256" key="6">
    <source>
        <dbReference type="ARBA" id="ARBA00022989"/>
    </source>
</evidence>
<accession>A0A0G0LC40</accession>
<dbReference type="InterPro" id="IPR022813">
    <property type="entry name" value="SecD/SecF_arch_bac"/>
</dbReference>
<evidence type="ECO:0000256" key="9">
    <source>
        <dbReference type="HAMAP-Rule" id="MF_01464"/>
    </source>
</evidence>
<evidence type="ECO:0000313" key="11">
    <source>
        <dbReference type="EMBL" id="KKQ85440.1"/>
    </source>
</evidence>
<reference evidence="11 12" key="1">
    <citation type="journal article" date="2015" name="Nature">
        <title>rRNA introns, odd ribosomes, and small enigmatic genomes across a large radiation of phyla.</title>
        <authorList>
            <person name="Brown C.T."/>
            <person name="Hug L.A."/>
            <person name="Thomas B.C."/>
            <person name="Sharon I."/>
            <person name="Castelle C.J."/>
            <person name="Singh A."/>
            <person name="Wilkins M.J."/>
            <person name="Williams K.H."/>
            <person name="Banfield J.F."/>
        </authorList>
    </citation>
    <scope>NUCLEOTIDE SEQUENCE [LARGE SCALE GENOMIC DNA]</scope>
</reference>
<evidence type="ECO:0000259" key="10">
    <source>
        <dbReference type="Pfam" id="PF02355"/>
    </source>
</evidence>
<proteinExistence type="inferred from homology"/>
<evidence type="ECO:0000256" key="8">
    <source>
        <dbReference type="ARBA" id="ARBA00023136"/>
    </source>
</evidence>
<dbReference type="STRING" id="1618570.UT08_C0006G0023"/>
<dbReference type="NCBIfam" id="TIGR00966">
    <property type="entry name" value="transloc_SecF"/>
    <property type="match status" value="1"/>
</dbReference>
<feature type="transmembrane region" description="Helical" evidence="9">
    <location>
        <begin position="9"/>
        <end position="30"/>
    </location>
</feature>
<dbReference type="Gene3D" id="1.20.1640.10">
    <property type="entry name" value="Multidrug efflux transporter AcrB transmembrane domain"/>
    <property type="match status" value="1"/>
</dbReference>
<gene>
    <name evidence="9" type="primary">secF</name>
    <name evidence="11" type="ORF">UT08_C0006G0023</name>
</gene>
<organism evidence="11 12">
    <name type="scientific">Candidatus Woesebacteria bacterium GW2011_GWB1_38_8</name>
    <dbReference type="NCBI Taxonomy" id="1618570"/>
    <lineage>
        <taxon>Bacteria</taxon>
        <taxon>Candidatus Woeseibacteriota</taxon>
    </lineage>
</organism>
<dbReference type="HAMAP" id="MF_01464_B">
    <property type="entry name" value="SecF_B"/>
    <property type="match status" value="1"/>
</dbReference>
<keyword evidence="6 9" id="KW-1133">Transmembrane helix</keyword>
<feature type="transmembrane region" description="Helical" evidence="9">
    <location>
        <begin position="255"/>
        <end position="282"/>
    </location>
</feature>
<name>A0A0G0LC40_9BACT</name>
<feature type="domain" description="Protein export membrane protein SecD/SecF C-terminal" evidence="10">
    <location>
        <begin position="103"/>
        <end position="282"/>
    </location>
</feature>
<dbReference type="InterPro" id="IPR022645">
    <property type="entry name" value="SecD/SecF_bac"/>
</dbReference>
<dbReference type="SUPFAM" id="SSF82866">
    <property type="entry name" value="Multidrug efflux transporter AcrB transmembrane domain"/>
    <property type="match status" value="1"/>
</dbReference>
<evidence type="ECO:0000256" key="2">
    <source>
        <dbReference type="ARBA" id="ARBA00022448"/>
    </source>
</evidence>
<dbReference type="GO" id="GO:0006605">
    <property type="term" value="P:protein targeting"/>
    <property type="evidence" value="ECO:0007669"/>
    <property type="project" value="UniProtKB-UniRule"/>
</dbReference>
<keyword evidence="5 9" id="KW-0653">Protein transport</keyword>
<dbReference type="PRINTS" id="PR01755">
    <property type="entry name" value="SECFTRNLCASE"/>
</dbReference>
<dbReference type="Proteomes" id="UP000034081">
    <property type="component" value="Unassembled WGS sequence"/>
</dbReference>
<evidence type="ECO:0000256" key="4">
    <source>
        <dbReference type="ARBA" id="ARBA00022692"/>
    </source>
</evidence>
<evidence type="ECO:0000256" key="5">
    <source>
        <dbReference type="ARBA" id="ARBA00022927"/>
    </source>
</evidence>
<dbReference type="AlphaFoldDB" id="A0A0G0LC40"/>
<dbReference type="InterPro" id="IPR022646">
    <property type="entry name" value="SecD/SecF_CS"/>
</dbReference>
<dbReference type="InterPro" id="IPR005665">
    <property type="entry name" value="SecF_bac"/>
</dbReference>
<dbReference type="PANTHER" id="PTHR30081">
    <property type="entry name" value="PROTEIN-EXPORT MEMBRANE PROTEIN SEC"/>
    <property type="match status" value="1"/>
</dbReference>
<dbReference type="InterPro" id="IPR048634">
    <property type="entry name" value="SecD_SecF_C"/>
</dbReference>
<dbReference type="Pfam" id="PF02355">
    <property type="entry name" value="SecD_SecF_C"/>
    <property type="match status" value="1"/>
</dbReference>
<comment type="subunit">
    <text evidence="9">Forms a complex with SecD. Part of the essential Sec protein translocation apparatus which comprises SecA, SecYEG and auxiliary proteins SecDF. Other proteins may also be involved.</text>
</comment>
<feature type="transmembrane region" description="Helical" evidence="9">
    <location>
        <begin position="181"/>
        <end position="202"/>
    </location>
</feature>
<dbReference type="GO" id="GO:0065002">
    <property type="term" value="P:intracellular protein transmembrane transport"/>
    <property type="evidence" value="ECO:0007669"/>
    <property type="project" value="UniProtKB-UniRule"/>
</dbReference>
<dbReference type="GO" id="GO:0015450">
    <property type="term" value="F:protein-transporting ATPase activity"/>
    <property type="evidence" value="ECO:0007669"/>
    <property type="project" value="InterPro"/>
</dbReference>
<protein>
    <recommendedName>
        <fullName evidence="9">Protein-export membrane protein SecF</fullName>
    </recommendedName>
</protein>
<dbReference type="PANTHER" id="PTHR30081:SF8">
    <property type="entry name" value="PROTEIN TRANSLOCASE SUBUNIT SECF"/>
    <property type="match status" value="1"/>
</dbReference>
<feature type="transmembrane region" description="Helical" evidence="9">
    <location>
        <begin position="232"/>
        <end position="249"/>
    </location>
</feature>